<evidence type="ECO:0000313" key="13">
    <source>
        <dbReference type="Proteomes" id="UP001055804"/>
    </source>
</evidence>
<keyword evidence="8" id="KW-0028">Amino-acid biosynthesis</keyword>
<name>A0A9J6PHC9_9PROT</name>
<evidence type="ECO:0000256" key="7">
    <source>
        <dbReference type="ARBA" id="ARBA00022430"/>
    </source>
</evidence>
<keyword evidence="13" id="KW-1185">Reference proteome</keyword>
<dbReference type="NCBIfam" id="NF002458">
    <property type="entry name" value="PRK01641.1"/>
    <property type="match status" value="1"/>
</dbReference>
<dbReference type="SUPFAM" id="SSF52016">
    <property type="entry name" value="LeuD/IlvD-like"/>
    <property type="match status" value="1"/>
</dbReference>
<dbReference type="GO" id="GO:0009316">
    <property type="term" value="C:3-isopropylmalate dehydratase complex"/>
    <property type="evidence" value="ECO:0007669"/>
    <property type="project" value="InterPro"/>
</dbReference>
<dbReference type="EC" id="4.2.1.33" evidence="6"/>
<proteinExistence type="inferred from homology"/>
<dbReference type="InterPro" id="IPR015928">
    <property type="entry name" value="Aconitase/3IPM_dehydase_swvl"/>
</dbReference>
<protein>
    <recommendedName>
        <fullName evidence="6">3-isopropylmalate dehydratase</fullName>
        <ecNumber evidence="6">4.2.1.33</ecNumber>
    </recommendedName>
</protein>
<accession>A0A9J6PHC9</accession>
<dbReference type="AlphaFoldDB" id="A0A9J6PHC9"/>
<dbReference type="Proteomes" id="UP001055804">
    <property type="component" value="Unassembled WGS sequence"/>
</dbReference>
<reference evidence="12" key="1">
    <citation type="submission" date="2022-06" db="EMBL/GenBank/DDBJ databases">
        <title>Isolation and Genomics of Futiania mangrovii gen. nov., sp. nov., a Rare and Metabolically-versatile member in the Class Alphaproteobacteria.</title>
        <authorList>
            <person name="Liu L."/>
            <person name="Huang W.-C."/>
            <person name="Pan J."/>
            <person name="Li J."/>
            <person name="Huang Y."/>
            <person name="Du H."/>
            <person name="Liu Y."/>
            <person name="Li M."/>
        </authorList>
    </citation>
    <scope>NUCLEOTIDE SEQUENCE</scope>
    <source>
        <strain evidence="12">FT118</strain>
    </source>
</reference>
<comment type="subunit">
    <text evidence="5">Heterodimer of LeuC and LeuD.</text>
</comment>
<evidence type="ECO:0000256" key="2">
    <source>
        <dbReference type="ARBA" id="ARBA00002695"/>
    </source>
</evidence>
<dbReference type="InterPro" id="IPR000573">
    <property type="entry name" value="AconitaseA/IPMdHydase_ssu_swvl"/>
</dbReference>
<dbReference type="NCBIfam" id="TIGR00171">
    <property type="entry name" value="leuD"/>
    <property type="match status" value="1"/>
</dbReference>
<dbReference type="Gene3D" id="3.20.19.10">
    <property type="entry name" value="Aconitase, domain 4"/>
    <property type="match status" value="1"/>
</dbReference>
<dbReference type="PANTHER" id="PTHR43345:SF5">
    <property type="entry name" value="3-ISOPROPYLMALATE DEHYDRATASE SMALL SUBUNIT"/>
    <property type="match status" value="1"/>
</dbReference>
<evidence type="ECO:0000256" key="10">
    <source>
        <dbReference type="ARBA" id="ARBA00023304"/>
    </source>
</evidence>
<evidence type="ECO:0000256" key="1">
    <source>
        <dbReference type="ARBA" id="ARBA00000491"/>
    </source>
</evidence>
<comment type="function">
    <text evidence="2">Catalyzes the isomerization between 2-isopropylmalate and 3-isopropylmalate, via the formation of 2-isopropylmaleate.</text>
</comment>
<evidence type="ECO:0000256" key="8">
    <source>
        <dbReference type="ARBA" id="ARBA00022605"/>
    </source>
</evidence>
<dbReference type="RefSeq" id="WP_269333878.1">
    <property type="nucleotide sequence ID" value="NZ_JAMZFT010000004.1"/>
</dbReference>
<evidence type="ECO:0000256" key="4">
    <source>
        <dbReference type="ARBA" id="ARBA00009845"/>
    </source>
</evidence>
<comment type="catalytic activity">
    <reaction evidence="1">
        <text>(2R,3S)-3-isopropylmalate = (2S)-2-isopropylmalate</text>
        <dbReference type="Rhea" id="RHEA:32287"/>
        <dbReference type="ChEBI" id="CHEBI:1178"/>
        <dbReference type="ChEBI" id="CHEBI:35121"/>
        <dbReference type="EC" id="4.2.1.33"/>
    </reaction>
</comment>
<evidence type="ECO:0000256" key="5">
    <source>
        <dbReference type="ARBA" id="ARBA00011271"/>
    </source>
</evidence>
<gene>
    <name evidence="12" type="primary">leuD</name>
    <name evidence="12" type="ORF">NJQ99_15960</name>
</gene>
<dbReference type="InterPro" id="IPR033940">
    <property type="entry name" value="IPMI_Swivel"/>
</dbReference>
<keyword evidence="10" id="KW-0100">Branched-chain amino acid biosynthesis</keyword>
<dbReference type="GO" id="GO:0003861">
    <property type="term" value="F:3-isopropylmalate dehydratase activity"/>
    <property type="evidence" value="ECO:0007669"/>
    <property type="project" value="UniProtKB-EC"/>
</dbReference>
<dbReference type="GO" id="GO:0009098">
    <property type="term" value="P:L-leucine biosynthetic process"/>
    <property type="evidence" value="ECO:0007669"/>
    <property type="project" value="UniProtKB-KW"/>
</dbReference>
<evidence type="ECO:0000259" key="11">
    <source>
        <dbReference type="Pfam" id="PF00694"/>
    </source>
</evidence>
<dbReference type="EMBL" id="JAMZFT010000004">
    <property type="protein sequence ID" value="MCP1337918.1"/>
    <property type="molecule type" value="Genomic_DNA"/>
</dbReference>
<organism evidence="12 13">
    <name type="scientific">Futiania mangrovi</name>
    <dbReference type="NCBI Taxonomy" id="2959716"/>
    <lineage>
        <taxon>Bacteria</taxon>
        <taxon>Pseudomonadati</taxon>
        <taxon>Pseudomonadota</taxon>
        <taxon>Alphaproteobacteria</taxon>
        <taxon>Futianiales</taxon>
        <taxon>Futianiaceae</taxon>
        <taxon>Futiania</taxon>
    </lineage>
</organism>
<evidence type="ECO:0000256" key="6">
    <source>
        <dbReference type="ARBA" id="ARBA00011998"/>
    </source>
</evidence>
<dbReference type="CDD" id="cd01577">
    <property type="entry name" value="IPMI_Swivel"/>
    <property type="match status" value="1"/>
</dbReference>
<comment type="similarity">
    <text evidence="4">Belongs to the LeuD family. LeuD type 1 subfamily.</text>
</comment>
<dbReference type="PANTHER" id="PTHR43345">
    <property type="entry name" value="3-ISOPROPYLMALATE DEHYDRATASE SMALL SUBUNIT 2-RELATED-RELATED"/>
    <property type="match status" value="1"/>
</dbReference>
<keyword evidence="9 12" id="KW-0456">Lyase</keyword>
<sequence length="204" mass="22415">MKPFTHHEGVAVPMDALNVDTDQILPARYLRKRKADPDYHLYLFHDLRFDAEGAERPEFILNQPAWRGATVIVGNENFGGGSSREAAAFALDAFGVRCVIAPSFGDIFFSNCLKNGILPVRASNEACARLRKMLHARPGATLSIDLEAQTVTDPEGGVLSFDLDSFARRNLMKGLSPIGLTMEHDPEIAAFEQAYAARAPWAVL</sequence>
<comment type="caution">
    <text evidence="12">The sequence shown here is derived from an EMBL/GenBank/DDBJ whole genome shotgun (WGS) entry which is preliminary data.</text>
</comment>
<evidence type="ECO:0000256" key="9">
    <source>
        <dbReference type="ARBA" id="ARBA00023239"/>
    </source>
</evidence>
<comment type="pathway">
    <text evidence="3">Amino-acid biosynthesis; L-leucine biosynthesis; L-leucine from 3-methyl-2-oxobutanoate: step 2/4.</text>
</comment>
<keyword evidence="7" id="KW-0432">Leucine biosynthesis</keyword>
<dbReference type="InterPro" id="IPR004431">
    <property type="entry name" value="3-IsopropMal_deHydase_ssu"/>
</dbReference>
<dbReference type="Pfam" id="PF00694">
    <property type="entry name" value="Aconitase_C"/>
    <property type="match status" value="1"/>
</dbReference>
<dbReference type="InterPro" id="IPR050075">
    <property type="entry name" value="LeuD"/>
</dbReference>
<feature type="domain" description="Aconitase A/isopropylmalate dehydratase small subunit swivel" evidence="11">
    <location>
        <begin position="1"/>
        <end position="124"/>
    </location>
</feature>
<evidence type="ECO:0000256" key="3">
    <source>
        <dbReference type="ARBA" id="ARBA00004729"/>
    </source>
</evidence>
<evidence type="ECO:0000313" key="12">
    <source>
        <dbReference type="EMBL" id="MCP1337918.1"/>
    </source>
</evidence>